<comment type="caution">
    <text evidence="7">The sequence shown here is derived from an EMBL/GenBank/DDBJ whole genome shotgun (WGS) entry which is preliminary data.</text>
</comment>
<dbReference type="PANTHER" id="PTHR43788:SF8">
    <property type="entry name" value="DNA-BINDING PROTEIN SMUBP-2"/>
    <property type="match status" value="1"/>
</dbReference>
<evidence type="ECO:0000256" key="4">
    <source>
        <dbReference type="ARBA" id="ARBA00022806"/>
    </source>
</evidence>
<keyword evidence="2" id="KW-0547">Nucleotide-binding</keyword>
<feature type="domain" description="Protein kinase" evidence="6">
    <location>
        <begin position="10"/>
        <end position="256"/>
    </location>
</feature>
<evidence type="ECO:0000313" key="8">
    <source>
        <dbReference type="Proteomes" id="UP000653308"/>
    </source>
</evidence>
<evidence type="ECO:0000313" key="7">
    <source>
        <dbReference type="EMBL" id="GGY13070.1"/>
    </source>
</evidence>
<comment type="similarity">
    <text evidence="1">Belongs to the DNA2/NAM7 helicase family.</text>
</comment>
<dbReference type="InterPro" id="IPR000719">
    <property type="entry name" value="Prot_kinase_dom"/>
</dbReference>
<dbReference type="InterPro" id="IPR027417">
    <property type="entry name" value="P-loop_NTPase"/>
</dbReference>
<dbReference type="SMART" id="SM00220">
    <property type="entry name" value="S_TKc"/>
    <property type="match status" value="1"/>
</dbReference>
<dbReference type="CDD" id="cd18808">
    <property type="entry name" value="SF1_C_Upf1"/>
    <property type="match status" value="1"/>
</dbReference>
<organism evidence="7 8">
    <name type="scientific">Streptomyces djakartensis</name>
    <dbReference type="NCBI Taxonomy" id="68193"/>
    <lineage>
        <taxon>Bacteria</taxon>
        <taxon>Bacillati</taxon>
        <taxon>Actinomycetota</taxon>
        <taxon>Actinomycetes</taxon>
        <taxon>Kitasatosporales</taxon>
        <taxon>Streptomycetaceae</taxon>
        <taxon>Streptomyces</taxon>
    </lineage>
</organism>
<reference evidence="8" key="1">
    <citation type="journal article" date="2019" name="Int. J. Syst. Evol. Microbiol.">
        <title>The Global Catalogue of Microorganisms (GCM) 10K type strain sequencing project: providing services to taxonomists for standard genome sequencing and annotation.</title>
        <authorList>
            <consortium name="The Broad Institute Genomics Platform"/>
            <consortium name="The Broad Institute Genome Sequencing Center for Infectious Disease"/>
            <person name="Wu L."/>
            <person name="Ma J."/>
        </authorList>
    </citation>
    <scope>NUCLEOTIDE SEQUENCE [LARGE SCALE GENOMIC DNA]</scope>
    <source>
        <strain evidence="8">JCM 4957</strain>
    </source>
</reference>
<gene>
    <name evidence="7" type="ORF">GCM10010384_18380</name>
</gene>
<dbReference type="Pfam" id="PF13086">
    <property type="entry name" value="AAA_11"/>
    <property type="match status" value="1"/>
</dbReference>
<dbReference type="SUPFAM" id="SSF56112">
    <property type="entry name" value="Protein kinase-like (PK-like)"/>
    <property type="match status" value="1"/>
</dbReference>
<dbReference type="InterPro" id="IPR041679">
    <property type="entry name" value="DNA2/NAM7-like_C"/>
</dbReference>
<dbReference type="InterPro" id="IPR050534">
    <property type="entry name" value="Coronavir_polyprotein_1ab"/>
</dbReference>
<dbReference type="EMBL" id="BMWE01000004">
    <property type="protein sequence ID" value="GGY13070.1"/>
    <property type="molecule type" value="Genomic_DNA"/>
</dbReference>
<proteinExistence type="inferred from homology"/>
<dbReference type="PROSITE" id="PS50011">
    <property type="entry name" value="PROTEIN_KINASE_DOM"/>
    <property type="match status" value="1"/>
</dbReference>
<dbReference type="InterPro" id="IPR047187">
    <property type="entry name" value="SF1_C_Upf1"/>
</dbReference>
<dbReference type="InterPro" id="IPR041677">
    <property type="entry name" value="DNA2/NAM7_AAA_11"/>
</dbReference>
<dbReference type="InterPro" id="IPR003593">
    <property type="entry name" value="AAA+_ATPase"/>
</dbReference>
<evidence type="ECO:0000256" key="5">
    <source>
        <dbReference type="ARBA" id="ARBA00022840"/>
    </source>
</evidence>
<accession>A0ABQ2ZF62</accession>
<evidence type="ECO:0000256" key="1">
    <source>
        <dbReference type="ARBA" id="ARBA00007913"/>
    </source>
</evidence>
<dbReference type="InterPro" id="IPR008271">
    <property type="entry name" value="Ser/Thr_kinase_AS"/>
</dbReference>
<keyword evidence="5" id="KW-0067">ATP-binding</keyword>
<sequence length="1144" mass="126502">MGKTIKGRFALLPQEARLGGLSEVRKAVDMVSTGGDYVAVKLLKQRDDSISEIFLERETSALKALDHPNIVRMLDSGWDAELERYFIALEWIDRSLKEEMTQGRPLDWPAYFTRIGGPLVSALAYAHEKRIEHRDLKPANVLLTGDGTVKLADFGIAKILSKAAVVTDETVADFRSSLYAPPDLSDAIPYVRDVYAFAVLAIQVLSRNKARDYADLQTVLDELDLEPDIRSILTSCIDYDPQNRPANASVLEAKLLAAQQVHDDRDGRRRHAVWLKMTRPAATAVTGPPPGQEPDWEAAKAKVLADISGTVHVDYGYNAQARETDTETIRVFGRTLFLRLKSDRDNPRDRSAVVSAEERPEEWMARRREAALKLGPALNWTFDDPGEDPAYDGLDLLLEKLDEHLDEREAQEKADKIHSLGDLFEGWRRVLEAREEAAAEGRKPIAYERMEGGGQTRVFHLTDAGGAAEIGEEWSVAEYPYSRPLDRGEVTNLTDGTLVLRMTRPKAVLPSRGVLLPSIGQSQGAINRQRDALSAVAAGQSANPMLRQYIDNPATIPVGPPTGVTSWVRADLDKSKRDVVAHALGAQDLLLVEGPPGTGKTTVIAEIVEQTLKRNPHARILIVSQTHIAIDNALARLENAGVTGLVRLGRADDPRVAASAQPLLLDRQVKKWTQSVRVRAEKYLDEVAADNGLEAHHLRASLLLEELAAVAADLAHVTARLQELSTRPAPERTSSARELGEEIVTARARQEQLIGQRAELFAQIQVTLAGDLTLREDLSASDARDAVAVLLGSSGPGRNLMDLLRLQGEWLQRIGTDQDLITAFLRTRQVVGGTAIGFLGHRAVRDLEFDLCIFDEASKATATEALVPLARAKRWVLVGDTNQLPPIDEDLLRNEQIMADHQLIPELVKTTLFQYFANCADAPVKHLLREQYRMTPAIGNMISSCFYGGKLISPNDHALPGYDGINKPVLWLDTSALESRRESDRTGTETSISNRLEAKLAMNRLKVIDQAIEKKVIQVPYGRPLDVLVIAPYGRQVDELTRELAFLKTHLKHIAPEVLSVDAVQGRECDLAVFSVTRSNTRGHFGFLGEPYWRRINVALSRARFGLIVIGDAGFCRSKPGALRTVLDYMSGHPEDCEIRDAYL</sequence>
<dbReference type="Pfam" id="PF13087">
    <property type="entry name" value="AAA_12"/>
    <property type="match status" value="1"/>
</dbReference>
<evidence type="ECO:0000256" key="3">
    <source>
        <dbReference type="ARBA" id="ARBA00022801"/>
    </source>
</evidence>
<dbReference type="Gene3D" id="1.10.510.10">
    <property type="entry name" value="Transferase(Phosphotransferase) domain 1"/>
    <property type="match status" value="1"/>
</dbReference>
<evidence type="ECO:0000256" key="2">
    <source>
        <dbReference type="ARBA" id="ARBA00022741"/>
    </source>
</evidence>
<dbReference type="Proteomes" id="UP000653308">
    <property type="component" value="Unassembled WGS sequence"/>
</dbReference>
<dbReference type="Gene3D" id="3.40.50.300">
    <property type="entry name" value="P-loop containing nucleotide triphosphate hydrolases"/>
    <property type="match status" value="2"/>
</dbReference>
<name>A0ABQ2ZF62_9ACTN</name>
<dbReference type="RefSeq" id="WP_229864154.1">
    <property type="nucleotide sequence ID" value="NZ_BMWE01000004.1"/>
</dbReference>
<protein>
    <recommendedName>
        <fullName evidence="6">Protein kinase domain-containing protein</fullName>
    </recommendedName>
</protein>
<keyword evidence="8" id="KW-1185">Reference proteome</keyword>
<dbReference type="CDD" id="cd14014">
    <property type="entry name" value="STKc_PknB_like"/>
    <property type="match status" value="1"/>
</dbReference>
<dbReference type="PROSITE" id="PS00108">
    <property type="entry name" value="PROTEIN_KINASE_ST"/>
    <property type="match status" value="1"/>
</dbReference>
<evidence type="ECO:0000259" key="6">
    <source>
        <dbReference type="PROSITE" id="PS50011"/>
    </source>
</evidence>
<dbReference type="InterPro" id="IPR011009">
    <property type="entry name" value="Kinase-like_dom_sf"/>
</dbReference>
<dbReference type="SMART" id="SM00382">
    <property type="entry name" value="AAA"/>
    <property type="match status" value="1"/>
</dbReference>
<dbReference type="SUPFAM" id="SSF52540">
    <property type="entry name" value="P-loop containing nucleoside triphosphate hydrolases"/>
    <property type="match status" value="1"/>
</dbReference>
<keyword evidence="3" id="KW-0378">Hydrolase</keyword>
<dbReference type="PANTHER" id="PTHR43788">
    <property type="entry name" value="DNA2/NAM7 HELICASE FAMILY MEMBER"/>
    <property type="match status" value="1"/>
</dbReference>
<dbReference type="Pfam" id="PF00069">
    <property type="entry name" value="Pkinase"/>
    <property type="match status" value="1"/>
</dbReference>
<keyword evidence="4" id="KW-0347">Helicase</keyword>